<accession>A0ABQ1FJZ1</accession>
<sequence>MMESLARLLHPTPTLPYYTQGRGPIRQAKNFPGQQWAKTEIHGECEAWIPAFAGV</sequence>
<reference evidence="2" key="1">
    <citation type="journal article" date="2019" name="Int. J. Syst. Evol. Microbiol.">
        <title>The Global Catalogue of Microorganisms (GCM) 10K type strain sequencing project: providing services to taxonomists for standard genome sequencing and annotation.</title>
        <authorList>
            <consortium name="The Broad Institute Genomics Platform"/>
            <consortium name="The Broad Institute Genome Sequencing Center for Infectious Disease"/>
            <person name="Wu L."/>
            <person name="Ma J."/>
        </authorList>
    </citation>
    <scope>NUCLEOTIDE SEQUENCE [LARGE SCALE GENOMIC DNA]</scope>
    <source>
        <strain evidence="2">CGMCC 1.15439</strain>
    </source>
</reference>
<dbReference type="RefSeq" id="WP_188792615.1">
    <property type="nucleotide sequence ID" value="NZ_BMJA01000001.1"/>
</dbReference>
<organism evidence="1 2">
    <name type="scientific">Dyella nitratireducens</name>
    <dbReference type="NCBI Taxonomy" id="1849580"/>
    <lineage>
        <taxon>Bacteria</taxon>
        <taxon>Pseudomonadati</taxon>
        <taxon>Pseudomonadota</taxon>
        <taxon>Gammaproteobacteria</taxon>
        <taxon>Lysobacterales</taxon>
        <taxon>Rhodanobacteraceae</taxon>
        <taxon>Dyella</taxon>
    </lineage>
</organism>
<evidence type="ECO:0000313" key="2">
    <source>
        <dbReference type="Proteomes" id="UP000620046"/>
    </source>
</evidence>
<dbReference type="EMBL" id="BMJA01000001">
    <property type="protein sequence ID" value="GGA19400.1"/>
    <property type="molecule type" value="Genomic_DNA"/>
</dbReference>
<name>A0ABQ1FJZ1_9GAMM</name>
<dbReference type="Proteomes" id="UP000620046">
    <property type="component" value="Unassembled WGS sequence"/>
</dbReference>
<comment type="caution">
    <text evidence="1">The sequence shown here is derived from an EMBL/GenBank/DDBJ whole genome shotgun (WGS) entry which is preliminary data.</text>
</comment>
<evidence type="ECO:0000313" key="1">
    <source>
        <dbReference type="EMBL" id="GGA19400.1"/>
    </source>
</evidence>
<proteinExistence type="predicted"/>
<gene>
    <name evidence="1" type="ORF">GCM10010981_04250</name>
</gene>
<keyword evidence="2" id="KW-1185">Reference proteome</keyword>
<evidence type="ECO:0008006" key="3">
    <source>
        <dbReference type="Google" id="ProtNLM"/>
    </source>
</evidence>
<protein>
    <recommendedName>
        <fullName evidence="3">Transposase</fullName>
    </recommendedName>
</protein>